<dbReference type="AlphaFoldDB" id="A0A094S5R1"/>
<evidence type="ECO:0000256" key="5">
    <source>
        <dbReference type="SAM" id="Phobius"/>
    </source>
</evidence>
<feature type="transmembrane region" description="Helical" evidence="5">
    <location>
        <begin position="64"/>
        <end position="90"/>
    </location>
</feature>
<proteinExistence type="predicted"/>
<keyword evidence="3 5" id="KW-1133">Transmembrane helix</keyword>
<gene>
    <name evidence="7" type="ORF">GM50_22845</name>
</gene>
<protein>
    <recommendedName>
        <fullName evidence="6">EamA domain-containing protein</fullName>
    </recommendedName>
</protein>
<accession>A0A094S5R1</accession>
<comment type="caution">
    <text evidence="7">The sequence shown here is derived from an EMBL/GenBank/DDBJ whole genome shotgun (WGS) entry which is preliminary data.</text>
</comment>
<evidence type="ECO:0000256" key="2">
    <source>
        <dbReference type="ARBA" id="ARBA00022692"/>
    </source>
</evidence>
<comment type="subcellular location">
    <subcellularLocation>
        <location evidence="1">Membrane</location>
        <topology evidence="1">Multi-pass membrane protein</topology>
    </subcellularLocation>
</comment>
<feature type="domain" description="EamA" evidence="6">
    <location>
        <begin position="151"/>
        <end position="281"/>
    </location>
</feature>
<dbReference type="Pfam" id="PF00892">
    <property type="entry name" value="EamA"/>
    <property type="match status" value="2"/>
</dbReference>
<feature type="transmembrane region" description="Helical" evidence="5">
    <location>
        <begin position="96"/>
        <end position="115"/>
    </location>
</feature>
<dbReference type="InterPro" id="IPR050638">
    <property type="entry name" value="AA-Vitamin_Transporters"/>
</dbReference>
<dbReference type="EMBL" id="JNSK01000178">
    <property type="protein sequence ID" value="KGA13218.1"/>
    <property type="molecule type" value="Genomic_DNA"/>
</dbReference>
<evidence type="ECO:0000256" key="4">
    <source>
        <dbReference type="ARBA" id="ARBA00023136"/>
    </source>
</evidence>
<sequence>MAFALALLSSALWGSADFQAGRLSKKYQAFAVLGVTQLIGLVFGIALIFLTGESGAVAFGQDGFFSGFFWAGVGAGIFGYIGLICLYIGLSTGKMGVVSPISSLSAVIPLAFALIGGEQLSRGQWVGAVVALLGAFCASGPEISEGISLKPLLLAFAAAFGFGTCLTFMSIGSDSSALMTMVTMRATTALFTIGLAIKFRTTGGFKKSDAPSLIFIGVADFLANFTLGLATQEGMVSLVMVLGALYPVFTVLLAYKLLHERLHKVQYVGVALAIGGVAILSAF</sequence>
<keyword evidence="4 5" id="KW-0472">Membrane</keyword>
<dbReference type="PANTHER" id="PTHR32322:SF2">
    <property type="entry name" value="EAMA DOMAIN-CONTAINING PROTEIN"/>
    <property type="match status" value="1"/>
</dbReference>
<organism evidence="7">
    <name type="scientific">freshwater metagenome</name>
    <dbReference type="NCBI Taxonomy" id="449393"/>
    <lineage>
        <taxon>unclassified sequences</taxon>
        <taxon>metagenomes</taxon>
        <taxon>ecological metagenomes</taxon>
    </lineage>
</organism>
<reference evidence="7" key="1">
    <citation type="submission" date="2014-05" db="EMBL/GenBank/DDBJ databases">
        <title>Key roles for freshwater Actinobacteria revealed by deep metagenomic sequencing.</title>
        <authorList>
            <person name="Ghai R."/>
            <person name="Mizuno C.M."/>
            <person name="Picazo A."/>
            <person name="Camacho A."/>
            <person name="Rodriguez-Valera F."/>
        </authorList>
    </citation>
    <scope>NUCLEOTIDE SEQUENCE</scope>
</reference>
<feature type="transmembrane region" description="Helical" evidence="5">
    <location>
        <begin position="30"/>
        <end position="52"/>
    </location>
</feature>
<feature type="domain" description="EamA" evidence="6">
    <location>
        <begin position="4"/>
        <end position="138"/>
    </location>
</feature>
<feature type="transmembrane region" description="Helical" evidence="5">
    <location>
        <begin position="177"/>
        <end position="199"/>
    </location>
</feature>
<dbReference type="InterPro" id="IPR000620">
    <property type="entry name" value="EamA_dom"/>
</dbReference>
<name>A0A094S5R1_9ZZZZ</name>
<dbReference type="SUPFAM" id="SSF103481">
    <property type="entry name" value="Multidrug resistance efflux transporter EmrE"/>
    <property type="match status" value="2"/>
</dbReference>
<feature type="transmembrane region" description="Helical" evidence="5">
    <location>
        <begin position="236"/>
        <end position="258"/>
    </location>
</feature>
<evidence type="ECO:0000256" key="1">
    <source>
        <dbReference type="ARBA" id="ARBA00004141"/>
    </source>
</evidence>
<evidence type="ECO:0000256" key="3">
    <source>
        <dbReference type="ARBA" id="ARBA00022989"/>
    </source>
</evidence>
<evidence type="ECO:0000259" key="6">
    <source>
        <dbReference type="Pfam" id="PF00892"/>
    </source>
</evidence>
<dbReference type="InterPro" id="IPR037185">
    <property type="entry name" value="EmrE-like"/>
</dbReference>
<dbReference type="PANTHER" id="PTHR32322">
    <property type="entry name" value="INNER MEMBRANE TRANSPORTER"/>
    <property type="match status" value="1"/>
</dbReference>
<evidence type="ECO:0000313" key="7">
    <source>
        <dbReference type="EMBL" id="KGA13218.1"/>
    </source>
</evidence>
<feature type="transmembrane region" description="Helical" evidence="5">
    <location>
        <begin position="265"/>
        <end position="282"/>
    </location>
</feature>
<dbReference type="GO" id="GO:0016020">
    <property type="term" value="C:membrane"/>
    <property type="evidence" value="ECO:0007669"/>
    <property type="project" value="UniProtKB-SubCell"/>
</dbReference>
<feature type="transmembrane region" description="Helical" evidence="5">
    <location>
        <begin position="211"/>
        <end position="230"/>
    </location>
</feature>
<keyword evidence="2 5" id="KW-0812">Transmembrane</keyword>
<feature type="transmembrane region" description="Helical" evidence="5">
    <location>
        <begin position="152"/>
        <end position="171"/>
    </location>
</feature>